<accession>A0ABW6ANI3</accession>
<name>A0ABW6ANI3_9BACT</name>
<dbReference type="RefSeq" id="WP_381504655.1">
    <property type="nucleotide sequence ID" value="NZ_JBHUOM010000021.1"/>
</dbReference>
<feature type="transmembrane region" description="Helical" evidence="1">
    <location>
        <begin position="6"/>
        <end position="26"/>
    </location>
</feature>
<feature type="transmembrane region" description="Helical" evidence="1">
    <location>
        <begin position="64"/>
        <end position="85"/>
    </location>
</feature>
<feature type="transmembrane region" description="Helical" evidence="1">
    <location>
        <begin position="38"/>
        <end position="58"/>
    </location>
</feature>
<reference evidence="3" key="1">
    <citation type="journal article" date="2019" name="Int. J. Syst. Evol. Microbiol.">
        <title>The Global Catalogue of Microorganisms (GCM) 10K type strain sequencing project: providing services to taxonomists for standard genome sequencing and annotation.</title>
        <authorList>
            <consortium name="The Broad Institute Genomics Platform"/>
            <consortium name="The Broad Institute Genome Sequencing Center for Infectious Disease"/>
            <person name="Wu L."/>
            <person name="Ma J."/>
        </authorList>
    </citation>
    <scope>NUCLEOTIDE SEQUENCE [LARGE SCALE GENOMIC DNA]</scope>
    <source>
        <strain evidence="3">KCTC 52490</strain>
    </source>
</reference>
<dbReference type="EMBL" id="JBHUOM010000021">
    <property type="protein sequence ID" value="MFD2936127.1"/>
    <property type="molecule type" value="Genomic_DNA"/>
</dbReference>
<evidence type="ECO:0000313" key="2">
    <source>
        <dbReference type="EMBL" id="MFD2936127.1"/>
    </source>
</evidence>
<dbReference type="Proteomes" id="UP001597512">
    <property type="component" value="Unassembled WGS sequence"/>
</dbReference>
<evidence type="ECO:0000313" key="3">
    <source>
        <dbReference type="Proteomes" id="UP001597512"/>
    </source>
</evidence>
<sequence length="89" mass="10151">MAILKIITLINWILISIYGLGVLYILPQQGSGTGHEMAGVGSILKGVTLSLLLLFVWMNWLPYLWTKITALIFLVLLFLIIYYYLKDTF</sequence>
<comment type="caution">
    <text evidence="2">The sequence shown here is derived from an EMBL/GenBank/DDBJ whole genome shotgun (WGS) entry which is preliminary data.</text>
</comment>
<keyword evidence="1" id="KW-0812">Transmembrane</keyword>
<gene>
    <name evidence="2" type="ORF">ACFS25_20255</name>
</gene>
<keyword evidence="1" id="KW-0472">Membrane</keyword>
<proteinExistence type="predicted"/>
<protein>
    <submittedName>
        <fullName evidence="2">Uncharacterized protein</fullName>
    </submittedName>
</protein>
<keyword evidence="3" id="KW-1185">Reference proteome</keyword>
<evidence type="ECO:0000256" key="1">
    <source>
        <dbReference type="SAM" id="Phobius"/>
    </source>
</evidence>
<organism evidence="2 3">
    <name type="scientific">Spirosoma flavum</name>
    <dbReference type="NCBI Taxonomy" id="2048557"/>
    <lineage>
        <taxon>Bacteria</taxon>
        <taxon>Pseudomonadati</taxon>
        <taxon>Bacteroidota</taxon>
        <taxon>Cytophagia</taxon>
        <taxon>Cytophagales</taxon>
        <taxon>Cytophagaceae</taxon>
        <taxon>Spirosoma</taxon>
    </lineage>
</organism>
<keyword evidence="1" id="KW-1133">Transmembrane helix</keyword>